<comment type="caution">
    <text evidence="1">The sequence shown here is derived from an EMBL/GenBank/DDBJ whole genome shotgun (WGS) entry which is preliminary data.</text>
</comment>
<dbReference type="EMBL" id="JBAFSM010000014">
    <property type="protein sequence ID" value="MEG3437300.1"/>
    <property type="molecule type" value="Genomic_DNA"/>
</dbReference>
<sequence>MNQIITARETPNSFSLYWTTPAGREVPNSRITIDFNPVIRASGLERDFVIVHYQARPLFLRKFGVVAGGEYFSVDTIEAITPYRSIRVNETNLIYPPNAVMIHPLSRVEVEGDVARILPLLK</sequence>
<protein>
    <submittedName>
        <fullName evidence="1">Uncharacterized protein</fullName>
    </submittedName>
</protein>
<dbReference type="Proteomes" id="UP001328733">
    <property type="component" value="Unassembled WGS sequence"/>
</dbReference>
<accession>A0AAW9QK12</accession>
<evidence type="ECO:0000313" key="1">
    <source>
        <dbReference type="EMBL" id="MEG3437300.1"/>
    </source>
</evidence>
<reference evidence="1 2" key="1">
    <citation type="submission" date="2024-01" db="EMBL/GenBank/DDBJ databases">
        <title>Genomic insights into the taxonomy and metabolism of the cyanobacterium Pannus brasiliensis CCIBt3594.</title>
        <authorList>
            <person name="Machado M."/>
            <person name="Botero N.B."/>
            <person name="Andreote A.P.D."/>
            <person name="Feitosa A.M.T."/>
            <person name="Popin R."/>
            <person name="Sivonen K."/>
            <person name="Fiore M.F."/>
        </authorList>
    </citation>
    <scope>NUCLEOTIDE SEQUENCE [LARGE SCALE GENOMIC DNA]</scope>
    <source>
        <strain evidence="1 2">CCIBt3594</strain>
    </source>
</reference>
<dbReference type="AlphaFoldDB" id="A0AAW9QK12"/>
<proteinExistence type="predicted"/>
<gene>
    <name evidence="1" type="ORF">V0288_09230</name>
</gene>
<organism evidence="1 2">
    <name type="scientific">Pannus brasiliensis CCIBt3594</name>
    <dbReference type="NCBI Taxonomy" id="1427578"/>
    <lineage>
        <taxon>Bacteria</taxon>
        <taxon>Bacillati</taxon>
        <taxon>Cyanobacteriota</taxon>
        <taxon>Cyanophyceae</taxon>
        <taxon>Oscillatoriophycideae</taxon>
        <taxon>Chroococcales</taxon>
        <taxon>Microcystaceae</taxon>
        <taxon>Pannus</taxon>
    </lineage>
</organism>
<evidence type="ECO:0000313" key="2">
    <source>
        <dbReference type="Proteomes" id="UP001328733"/>
    </source>
</evidence>
<name>A0AAW9QK12_9CHRO</name>
<dbReference type="RefSeq" id="WP_332864781.1">
    <property type="nucleotide sequence ID" value="NZ_JBAFSM010000014.1"/>
</dbReference>
<keyword evidence="2" id="KW-1185">Reference proteome</keyword>